<dbReference type="PANTHER" id="PTHR10574:SF428">
    <property type="entry name" value="LAMININ SUBUNIT ALPHA-1-LIKE PROTEIN"/>
    <property type="match status" value="1"/>
</dbReference>
<dbReference type="SMART" id="SM00281">
    <property type="entry name" value="LamB"/>
    <property type="match status" value="1"/>
</dbReference>
<evidence type="ECO:0000259" key="8">
    <source>
        <dbReference type="PROSITE" id="PS51115"/>
    </source>
</evidence>
<dbReference type="CDD" id="cd00055">
    <property type="entry name" value="EGF_Lam"/>
    <property type="match status" value="7"/>
</dbReference>
<evidence type="ECO:0000313" key="11">
    <source>
        <dbReference type="Proteomes" id="UP001359485"/>
    </source>
</evidence>
<proteinExistence type="predicted"/>
<evidence type="ECO:0000256" key="1">
    <source>
        <dbReference type="ARBA" id="ARBA00022729"/>
    </source>
</evidence>
<feature type="domain" description="Laminin IV type A" evidence="8">
    <location>
        <begin position="549"/>
        <end position="757"/>
    </location>
</feature>
<comment type="caution">
    <text evidence="6">Lacks conserved residue(s) required for the propagation of feature annotation.</text>
</comment>
<dbReference type="PRINTS" id="PR00011">
    <property type="entry name" value="EGFLAMININ"/>
</dbReference>
<evidence type="ECO:0000259" key="9">
    <source>
        <dbReference type="PROSITE" id="PS51117"/>
    </source>
</evidence>
<dbReference type="InterPro" id="IPR002049">
    <property type="entry name" value="LE_dom"/>
</dbReference>
<evidence type="ECO:0000259" key="7">
    <source>
        <dbReference type="PROSITE" id="PS50027"/>
    </source>
</evidence>
<keyword evidence="11" id="KW-1185">Reference proteome</keyword>
<dbReference type="Gene3D" id="2.60.120.260">
    <property type="entry name" value="Galactose-binding domain-like"/>
    <property type="match status" value="1"/>
</dbReference>
<dbReference type="InterPro" id="IPR000034">
    <property type="entry name" value="Laminin_IV"/>
</dbReference>
<keyword evidence="4" id="KW-0325">Glycoprotein</keyword>
<feature type="domain" description="Laminin EGF-like" evidence="7">
    <location>
        <begin position="426"/>
        <end position="478"/>
    </location>
</feature>
<evidence type="ECO:0000256" key="4">
    <source>
        <dbReference type="ARBA" id="ARBA00023180"/>
    </source>
</evidence>
<gene>
    <name evidence="10" type="ORF">RUM44_006921</name>
</gene>
<reference evidence="10 11" key="1">
    <citation type="submission" date="2023-09" db="EMBL/GenBank/DDBJ databases">
        <title>Genomes of two closely related lineages of the louse Polyplax serrata with different host specificities.</title>
        <authorList>
            <person name="Martinu J."/>
            <person name="Tarabai H."/>
            <person name="Stefka J."/>
            <person name="Hypsa V."/>
        </authorList>
    </citation>
    <scope>NUCLEOTIDE SEQUENCE [LARGE SCALE GENOMIC DNA]</scope>
    <source>
        <strain evidence="10">98ZLc_SE</strain>
    </source>
</reference>
<dbReference type="PROSITE" id="PS51115">
    <property type="entry name" value="LAMININ_IVA"/>
    <property type="match status" value="1"/>
</dbReference>
<feature type="domain" description="Laminin EGF-like" evidence="7">
    <location>
        <begin position="779"/>
        <end position="827"/>
    </location>
</feature>
<dbReference type="PROSITE" id="PS51117">
    <property type="entry name" value="LAMININ_NTER"/>
    <property type="match status" value="1"/>
</dbReference>
<feature type="disulfide bond" evidence="6">
    <location>
        <begin position="454"/>
        <end position="463"/>
    </location>
</feature>
<keyword evidence="3 6" id="KW-1015">Disulfide bond</keyword>
<feature type="disulfide bond" evidence="6">
    <location>
        <begin position="797"/>
        <end position="806"/>
    </location>
</feature>
<dbReference type="EMBL" id="JAWJWF010000005">
    <property type="protein sequence ID" value="KAK6631891.1"/>
    <property type="molecule type" value="Genomic_DNA"/>
</dbReference>
<dbReference type="Gene3D" id="2.170.300.10">
    <property type="entry name" value="Tie2 ligand-binding domain superfamily"/>
    <property type="match status" value="1"/>
</dbReference>
<feature type="disulfide bond" evidence="6">
    <location>
        <begin position="938"/>
        <end position="950"/>
    </location>
</feature>
<feature type="domain" description="Laminin N-terminal" evidence="9">
    <location>
        <begin position="61"/>
        <end position="298"/>
    </location>
</feature>
<feature type="disulfide bond" evidence="6">
    <location>
        <begin position="1005"/>
        <end position="1014"/>
    </location>
</feature>
<feature type="domain" description="Laminin EGF-like" evidence="7">
    <location>
        <begin position="479"/>
        <end position="527"/>
    </location>
</feature>
<feature type="disulfide bond" evidence="6">
    <location>
        <begin position="498"/>
        <end position="507"/>
    </location>
</feature>
<sequence>MLKNGTCFQSLLDSNVRFVVTELPISKRGGTCFLFKGVAYSPRWESPNLIAQIHLGIPWVIPRGKDPAVFRGSLEGSVEFSLNCLRVASRRTFLLWMFIFDRPNGKCQTATPGMVPLTLLSGPQNSGHGTELLSDVDDTDTFCSLGQIRLSVAVPLPVYQITHVTMKTGVAAPPAAWILERSIDGIIFSPWQYFADSEVECERRYGMPGTHPKPHYKTDDEVNCLINYSKLHYLENPEVHVSLLNGRPGHTHSSDVLKNFTLARYVRFRLQKMYKTEKDLALRKKLFYSIRTIIIGGQCLCHGHASKCTMNKASGLPTCECEHNTCGKHCDECCPMFNQVPWSPGTLDSSGKCEECECHGHSDTCVYDSQIAEAKLSMDVNGYYRGGGHCLNCRNHTTGVNCEKCEKGWYRPAEAEPDDLSPCLPCDCHPIGSTGVCTEKESPRTGTLAGVCECKENYVGLKCDECAPGRRNFPDCEPCPCDPRGSLNNEACVIPCTCKENVEGKYCERCKYGFFGLSQKNPEGCTKCYCSGITQTCEEANQTIETIKSSLKGWLVADLSTTRTIVPTEDPDTDAMYIGNYELPGVESYYWLAPPALGGSQIGLYGGVTLNFTVGWEAMRGDTSGQPTVGPNIILVGSNGVRLGYGEDVFKGRKGNTTLSALLIEDGWYIIPPEVKDIRTRLRRTEYRGATISREQFLGVLANLTHIMLRAKFHTDQVEGSLLSMSMEPVQDLTERQMYTAERCACPLQYSGLSCESCAFGHYKPLNSSFELKSQCFPCNCSLHSDCDAESGICKACRHNTMGDNCELCMDGFYGNATAGTPNDCKPCACPLLETSNNFSPKCEFMPDDYNQTNGRPYYCTDCPVGYIGDFCELCDEFYFGNPLEIGGKCQPCDCNGAPCDSVTGECVECLGNTEGPLCDKCKPLHYRDANSSKCLSCDCDEKGSRNETCDVETGQCDCSIEYSGRTCNECAEGYGYSEGACEECNCGIAAKDGLCDPGNGTCDCQAGAEGPKCDKCEQLHFGLTQEGCQVQRNFFYFYKGTSSIRRRPVN</sequence>
<accession>A0ABR1AZE8</accession>
<name>A0ABR1AZE8_POLSC</name>
<evidence type="ECO:0000313" key="10">
    <source>
        <dbReference type="EMBL" id="KAK6631891.1"/>
    </source>
</evidence>
<evidence type="ECO:0000256" key="3">
    <source>
        <dbReference type="ARBA" id="ARBA00023157"/>
    </source>
</evidence>
<keyword evidence="5 6" id="KW-0424">Laminin EGF-like domain</keyword>
<dbReference type="SMART" id="SM00136">
    <property type="entry name" value="LamNT"/>
    <property type="match status" value="1"/>
</dbReference>
<keyword evidence="2" id="KW-0677">Repeat</keyword>
<dbReference type="PROSITE" id="PS50027">
    <property type="entry name" value="EGF_LAM_2"/>
    <property type="match status" value="4"/>
</dbReference>
<dbReference type="SMART" id="SM00180">
    <property type="entry name" value="EGF_Lam"/>
    <property type="match status" value="9"/>
</dbReference>
<evidence type="ECO:0000256" key="6">
    <source>
        <dbReference type="PROSITE-ProRule" id="PRU00460"/>
    </source>
</evidence>
<keyword evidence="1" id="KW-0732">Signal</keyword>
<protein>
    <submittedName>
        <fullName evidence="10">Uncharacterized protein</fullName>
    </submittedName>
</protein>
<dbReference type="InterPro" id="IPR056863">
    <property type="entry name" value="LMN_ATRN_NET-like_EGF"/>
</dbReference>
<dbReference type="Pfam" id="PF00053">
    <property type="entry name" value="EGF_laminin"/>
    <property type="match status" value="8"/>
</dbReference>
<dbReference type="InterPro" id="IPR008211">
    <property type="entry name" value="Laminin_N"/>
</dbReference>
<organism evidence="10 11">
    <name type="scientific">Polyplax serrata</name>
    <name type="common">Common mouse louse</name>
    <dbReference type="NCBI Taxonomy" id="468196"/>
    <lineage>
        <taxon>Eukaryota</taxon>
        <taxon>Metazoa</taxon>
        <taxon>Ecdysozoa</taxon>
        <taxon>Arthropoda</taxon>
        <taxon>Hexapoda</taxon>
        <taxon>Insecta</taxon>
        <taxon>Pterygota</taxon>
        <taxon>Neoptera</taxon>
        <taxon>Paraneoptera</taxon>
        <taxon>Psocodea</taxon>
        <taxon>Troctomorpha</taxon>
        <taxon>Phthiraptera</taxon>
        <taxon>Anoplura</taxon>
        <taxon>Polyplacidae</taxon>
        <taxon>Polyplax</taxon>
    </lineage>
</organism>
<evidence type="ECO:0000256" key="2">
    <source>
        <dbReference type="ARBA" id="ARBA00022737"/>
    </source>
</evidence>
<dbReference type="InterPro" id="IPR050440">
    <property type="entry name" value="Laminin/Netrin_ECM"/>
</dbReference>
<dbReference type="PANTHER" id="PTHR10574">
    <property type="entry name" value="NETRIN/LAMININ-RELATED"/>
    <property type="match status" value="1"/>
</dbReference>
<dbReference type="Pfam" id="PF00055">
    <property type="entry name" value="Laminin_N"/>
    <property type="match status" value="1"/>
</dbReference>
<feature type="domain" description="Laminin EGF-like" evidence="7">
    <location>
        <begin position="938"/>
        <end position="1031"/>
    </location>
</feature>
<comment type="caution">
    <text evidence="10">The sequence shown here is derived from an EMBL/GenBank/DDBJ whole genome shotgun (WGS) entry which is preliminary data.</text>
</comment>
<dbReference type="Pfam" id="PF24973">
    <property type="entry name" value="EGF_LMN_ATRN"/>
    <property type="match status" value="1"/>
</dbReference>
<dbReference type="PROSITE" id="PS01248">
    <property type="entry name" value="EGF_LAM_1"/>
    <property type="match status" value="3"/>
</dbReference>
<evidence type="ECO:0000256" key="5">
    <source>
        <dbReference type="ARBA" id="ARBA00023292"/>
    </source>
</evidence>
<dbReference type="Gene3D" id="2.10.25.10">
    <property type="entry name" value="Laminin"/>
    <property type="match status" value="7"/>
</dbReference>
<dbReference type="Proteomes" id="UP001359485">
    <property type="component" value="Unassembled WGS sequence"/>
</dbReference>
<dbReference type="Pfam" id="PF00052">
    <property type="entry name" value="Laminin_B"/>
    <property type="match status" value="1"/>
</dbReference>
<dbReference type="SUPFAM" id="SSF57196">
    <property type="entry name" value="EGF/Laminin"/>
    <property type="match status" value="8"/>
</dbReference>